<organism evidence="1 2">
    <name type="scientific">Komarekiella delphini-convector SJRDD-AB1</name>
    <dbReference type="NCBI Taxonomy" id="2593771"/>
    <lineage>
        <taxon>Bacteria</taxon>
        <taxon>Bacillati</taxon>
        <taxon>Cyanobacteriota</taxon>
        <taxon>Cyanophyceae</taxon>
        <taxon>Nostocales</taxon>
        <taxon>Nostocaceae</taxon>
        <taxon>Komarekiella</taxon>
        <taxon>Komarekiella delphini-convector</taxon>
    </lineage>
</organism>
<accession>A0AA40VVU6</accession>
<dbReference type="RefSeq" id="WP_191762535.1">
    <property type="nucleotide sequence ID" value="NZ_VJXY01000133.1"/>
</dbReference>
<dbReference type="EMBL" id="VJXY01000133">
    <property type="protein sequence ID" value="MBD6621215.1"/>
    <property type="molecule type" value="Genomic_DNA"/>
</dbReference>
<comment type="caution">
    <text evidence="1">The sequence shown here is derived from an EMBL/GenBank/DDBJ whole genome shotgun (WGS) entry which is preliminary data.</text>
</comment>
<name>A0AA40VVU6_9NOST</name>
<evidence type="ECO:0000313" key="2">
    <source>
        <dbReference type="Proteomes" id="UP001165986"/>
    </source>
</evidence>
<gene>
    <name evidence="1" type="ORF">FNW02_37350</name>
</gene>
<reference evidence="1" key="1">
    <citation type="submission" date="2019-07" db="EMBL/GenBank/DDBJ databases">
        <title>Toxilogical consequences of a new and cryptic species of cyanobacteria (Komarekiella delphini-convector) recovered from the epidermis of a bottlenose dolphin and 1500 ft. in the air.</title>
        <authorList>
            <person name="Brown A.O."/>
            <person name="Dvorak P."/>
            <person name="Villanueva C.D."/>
            <person name="Foss A.J."/>
            <person name="Garvey A.D."/>
            <person name="Gibson Q.A."/>
            <person name="Johansen J.R."/>
            <person name="Casamatta D.A."/>
        </authorList>
    </citation>
    <scope>NUCLEOTIDE SEQUENCE</scope>
    <source>
        <strain evidence="1">SJRDD-AB1</strain>
    </source>
</reference>
<dbReference type="Proteomes" id="UP001165986">
    <property type="component" value="Unassembled WGS sequence"/>
</dbReference>
<protein>
    <submittedName>
        <fullName evidence="1">Uncharacterized protein</fullName>
    </submittedName>
</protein>
<evidence type="ECO:0000313" key="1">
    <source>
        <dbReference type="EMBL" id="MBD6621215.1"/>
    </source>
</evidence>
<keyword evidence="2" id="KW-1185">Reference proteome</keyword>
<proteinExistence type="predicted"/>
<sequence>MLGRLLERNQRLSNELEAACQKYGLTHGQIDWVSFSTTLYLNRQRVGFVGYNLEDKWYSRRNQLGSSRITESADAAIIALGVRQAVAA</sequence>
<dbReference type="AlphaFoldDB" id="A0AA40VVU6"/>